<protein>
    <submittedName>
        <fullName evidence="1">Uncharacterized protein</fullName>
    </submittedName>
</protein>
<accession>A0ABZ0WHH2</accession>
<reference evidence="1 2" key="1">
    <citation type="submission" date="2023-12" db="EMBL/GenBank/DDBJ databases">
        <title>Genome sequencing and assembly of bacterial species from a model synthetic community.</title>
        <authorList>
            <person name="Hogle S.L."/>
        </authorList>
    </citation>
    <scope>NUCLEOTIDE SEQUENCE [LARGE SCALE GENOMIC DNA]</scope>
    <source>
        <strain evidence="1 2">HAMBI 2494</strain>
    </source>
</reference>
<organism evidence="1 2">
    <name type="scientific">Paraburkholderia kururiensis</name>
    <dbReference type="NCBI Taxonomy" id="984307"/>
    <lineage>
        <taxon>Bacteria</taxon>
        <taxon>Pseudomonadati</taxon>
        <taxon>Pseudomonadota</taxon>
        <taxon>Betaproteobacteria</taxon>
        <taxon>Burkholderiales</taxon>
        <taxon>Burkholderiaceae</taxon>
        <taxon>Paraburkholderia</taxon>
    </lineage>
</organism>
<name>A0ABZ0WHH2_9BURK</name>
<evidence type="ECO:0000313" key="2">
    <source>
        <dbReference type="Proteomes" id="UP001325479"/>
    </source>
</evidence>
<evidence type="ECO:0000313" key="1">
    <source>
        <dbReference type="EMBL" id="WQD76809.1"/>
    </source>
</evidence>
<keyword evidence="2" id="KW-1185">Reference proteome</keyword>
<sequence length="88" mass="9453">MNTPSCTDVTLPILSGDATVWFSAYGFGWGYQAFALPVQTVCGQLGARDESVPQLKLAFELNRPRILRAVQTRASAPGARITLSPADL</sequence>
<dbReference type="Proteomes" id="UP001325479">
    <property type="component" value="Chromosome"/>
</dbReference>
<dbReference type="RefSeq" id="WP_114809076.1">
    <property type="nucleotide sequence ID" value="NZ_CP139965.1"/>
</dbReference>
<dbReference type="EMBL" id="CP139965">
    <property type="protein sequence ID" value="WQD76809.1"/>
    <property type="molecule type" value="Genomic_DNA"/>
</dbReference>
<gene>
    <name evidence="1" type="ORF">U0042_22410</name>
</gene>
<proteinExistence type="predicted"/>